<dbReference type="Proteomes" id="UP000005877">
    <property type="component" value="Chromosome"/>
</dbReference>
<dbReference type="KEGG" id="mhi:Mhar_0990"/>
<dbReference type="RefSeq" id="WP_014586545.1">
    <property type="nucleotide sequence ID" value="NC_017527.1"/>
</dbReference>
<organism evidence="2 3">
    <name type="scientific">Methanothrix harundinacea (strain 6Ac)</name>
    <name type="common">Methanosaeta harundinacea</name>
    <dbReference type="NCBI Taxonomy" id="1110509"/>
    <lineage>
        <taxon>Archaea</taxon>
        <taxon>Methanobacteriati</taxon>
        <taxon>Methanobacteriota</taxon>
        <taxon>Stenosarchaea group</taxon>
        <taxon>Methanomicrobia</taxon>
        <taxon>Methanotrichales</taxon>
        <taxon>Methanotrichaceae</taxon>
        <taxon>Methanothrix</taxon>
    </lineage>
</organism>
<gene>
    <name evidence="2" type="ordered locus">Mhar_0990</name>
</gene>
<evidence type="ECO:0000313" key="3">
    <source>
        <dbReference type="Proteomes" id="UP000005877"/>
    </source>
</evidence>
<keyword evidence="1" id="KW-0472">Membrane</keyword>
<evidence type="ECO:0008006" key="4">
    <source>
        <dbReference type="Google" id="ProtNLM"/>
    </source>
</evidence>
<dbReference type="GeneID" id="12510159"/>
<sequence>MGSPNALEIFPGDFYKVEGSPEVAVSLDREMVYQGEETSLYLTLTNRGRVTSIRVNDPPSTSPEERYAARVELELENARTAAQDVSVSLLVPQTGEEVPLEVKRQVAYAGTLREGQVSSRLEFPIEVYERTPPGDYDLLAVVNYTYQWDVAAKPKSSRPENPDIFYLYESKSETVPLTLRVVRESGAEFRVKEVAPSDLIVGSRDNVVKMTIENVGDDYARDLVARLRPESGIYVSVDESPIPLLRPGETAELVYKLDVSKDAVPEKTYSLKVLFEFSDSRKDDISETENAYLRIEEDGPWGLISGAVLAALAAAGLLIHRRRRGSV</sequence>
<name>G7WLY5_METH6</name>
<keyword evidence="1" id="KW-0812">Transmembrane</keyword>
<keyword evidence="3" id="KW-1185">Reference proteome</keyword>
<dbReference type="EMBL" id="CP003117">
    <property type="protein sequence ID" value="AET64360.1"/>
    <property type="molecule type" value="Genomic_DNA"/>
</dbReference>
<dbReference type="HOGENOM" id="CLU_848905_0_0_2"/>
<dbReference type="PATRIC" id="fig|1110509.7.peg.1106"/>
<evidence type="ECO:0000313" key="2">
    <source>
        <dbReference type="EMBL" id="AET64360.1"/>
    </source>
</evidence>
<dbReference type="OrthoDB" id="56770at2157"/>
<feature type="transmembrane region" description="Helical" evidence="1">
    <location>
        <begin position="301"/>
        <end position="319"/>
    </location>
</feature>
<dbReference type="PANTHER" id="PTHR35902">
    <property type="entry name" value="S-LAYER DOMAIN-LIKE PROTEIN-RELATED"/>
    <property type="match status" value="1"/>
</dbReference>
<accession>G7WLY5</accession>
<proteinExistence type="predicted"/>
<dbReference type="STRING" id="1110509.Mhar_0990"/>
<keyword evidence="1" id="KW-1133">Transmembrane helix</keyword>
<reference evidence="2 3" key="1">
    <citation type="journal article" date="2012" name="PLoS ONE">
        <title>The genome characteristics and predicted function of methyl-group oxidation pathway in the obligate aceticlastic methanogens, Methanosaeta spp.</title>
        <authorList>
            <person name="Zhu J."/>
            <person name="Zheng H."/>
            <person name="Ai G."/>
            <person name="Zhang G."/>
            <person name="Liu D."/>
            <person name="Liu X."/>
            <person name="Dong X."/>
        </authorList>
    </citation>
    <scope>NUCLEOTIDE SEQUENCE [LARGE SCALE GENOMIC DNA]</scope>
    <source>
        <strain evidence="2 3">6Ac</strain>
    </source>
</reference>
<evidence type="ECO:0000256" key="1">
    <source>
        <dbReference type="SAM" id="Phobius"/>
    </source>
</evidence>
<dbReference type="AlphaFoldDB" id="G7WLY5"/>
<protein>
    <recommendedName>
        <fullName evidence="4">S-layer domain protein</fullName>
    </recommendedName>
</protein>